<dbReference type="SMART" id="SM00267">
    <property type="entry name" value="GGDEF"/>
    <property type="match status" value="1"/>
</dbReference>
<dbReference type="CDD" id="cd00130">
    <property type="entry name" value="PAS"/>
    <property type="match status" value="2"/>
</dbReference>
<dbReference type="PROSITE" id="PS50883">
    <property type="entry name" value="EAL"/>
    <property type="match status" value="1"/>
</dbReference>
<dbReference type="PROSITE" id="PS50113">
    <property type="entry name" value="PAC"/>
    <property type="match status" value="2"/>
</dbReference>
<reference evidence="6 7" key="1">
    <citation type="submission" date="2024-09" db="EMBL/GenBank/DDBJ databases">
        <authorList>
            <person name="Sun Q."/>
            <person name="Mori K."/>
        </authorList>
    </citation>
    <scope>NUCLEOTIDE SEQUENCE [LARGE SCALE GENOMIC DNA]</scope>
    <source>
        <strain evidence="6 7">CGMCC 1.9126</strain>
    </source>
</reference>
<dbReference type="SUPFAM" id="SSF55785">
    <property type="entry name" value="PYP-like sensor domain (PAS domain)"/>
    <property type="match status" value="2"/>
</dbReference>
<dbReference type="CDD" id="cd01949">
    <property type="entry name" value="GGDEF"/>
    <property type="match status" value="1"/>
</dbReference>
<dbReference type="SUPFAM" id="SSF141868">
    <property type="entry name" value="EAL domain-like"/>
    <property type="match status" value="1"/>
</dbReference>
<dbReference type="InterPro" id="IPR000014">
    <property type="entry name" value="PAS"/>
</dbReference>
<dbReference type="SMART" id="SM00091">
    <property type="entry name" value="PAS"/>
    <property type="match status" value="2"/>
</dbReference>
<dbReference type="Gene3D" id="3.30.70.270">
    <property type="match status" value="1"/>
</dbReference>
<dbReference type="PROSITE" id="PS50112">
    <property type="entry name" value="PAS"/>
    <property type="match status" value="2"/>
</dbReference>
<dbReference type="PANTHER" id="PTHR44757">
    <property type="entry name" value="DIGUANYLATE CYCLASE DGCP"/>
    <property type="match status" value="1"/>
</dbReference>
<dbReference type="InterPro" id="IPR000700">
    <property type="entry name" value="PAS-assoc_C"/>
</dbReference>
<feature type="transmembrane region" description="Helical" evidence="1">
    <location>
        <begin position="45"/>
        <end position="63"/>
    </location>
</feature>
<accession>A0ABV6KSH4</accession>
<dbReference type="Proteomes" id="UP001589738">
    <property type="component" value="Unassembled WGS sequence"/>
</dbReference>
<feature type="domain" description="EAL" evidence="4">
    <location>
        <begin position="526"/>
        <end position="779"/>
    </location>
</feature>
<evidence type="ECO:0000313" key="7">
    <source>
        <dbReference type="Proteomes" id="UP001589738"/>
    </source>
</evidence>
<dbReference type="Pfam" id="PF00563">
    <property type="entry name" value="EAL"/>
    <property type="match status" value="1"/>
</dbReference>
<comment type="caution">
    <text evidence="6">The sequence shown here is derived from an EMBL/GenBank/DDBJ whole genome shotgun (WGS) entry which is preliminary data.</text>
</comment>
<dbReference type="InterPro" id="IPR043128">
    <property type="entry name" value="Rev_trsase/Diguanyl_cyclase"/>
</dbReference>
<keyword evidence="7" id="KW-1185">Reference proteome</keyword>
<evidence type="ECO:0000259" key="2">
    <source>
        <dbReference type="PROSITE" id="PS50112"/>
    </source>
</evidence>
<dbReference type="InterPro" id="IPR001633">
    <property type="entry name" value="EAL_dom"/>
</dbReference>
<dbReference type="PANTHER" id="PTHR44757:SF2">
    <property type="entry name" value="BIOFILM ARCHITECTURE MAINTENANCE PROTEIN MBAA"/>
    <property type="match status" value="1"/>
</dbReference>
<dbReference type="RefSeq" id="WP_160546755.1">
    <property type="nucleotide sequence ID" value="NZ_JBHLUU010000096.1"/>
</dbReference>
<dbReference type="SMART" id="SM00086">
    <property type="entry name" value="PAC"/>
    <property type="match status" value="2"/>
</dbReference>
<dbReference type="SUPFAM" id="SSF55073">
    <property type="entry name" value="Nucleotide cyclase"/>
    <property type="match status" value="1"/>
</dbReference>
<keyword evidence="1" id="KW-1133">Transmembrane helix</keyword>
<evidence type="ECO:0000259" key="3">
    <source>
        <dbReference type="PROSITE" id="PS50113"/>
    </source>
</evidence>
<feature type="domain" description="PAS" evidence="2">
    <location>
        <begin position="109"/>
        <end position="169"/>
    </location>
</feature>
<dbReference type="EMBL" id="JBHLUU010000096">
    <property type="protein sequence ID" value="MFC0476219.1"/>
    <property type="molecule type" value="Genomic_DNA"/>
</dbReference>
<dbReference type="Gene3D" id="3.20.20.450">
    <property type="entry name" value="EAL domain"/>
    <property type="match status" value="1"/>
</dbReference>
<dbReference type="InterPro" id="IPR052155">
    <property type="entry name" value="Biofilm_reg_signaling"/>
</dbReference>
<name>A0ABV6KSH4_9BACI</name>
<dbReference type="InterPro" id="IPR012226">
    <property type="entry name" value="Diguanyl_cyclase/Pdiesterase"/>
</dbReference>
<dbReference type="Gene3D" id="3.30.450.20">
    <property type="entry name" value="PAS domain"/>
    <property type="match status" value="2"/>
</dbReference>
<feature type="domain" description="PAS" evidence="2">
    <location>
        <begin position="231"/>
        <end position="301"/>
    </location>
</feature>
<feature type="transmembrane region" description="Helical" evidence="1">
    <location>
        <begin position="83"/>
        <end position="99"/>
    </location>
</feature>
<dbReference type="PROSITE" id="PS50887">
    <property type="entry name" value="GGDEF"/>
    <property type="match status" value="1"/>
</dbReference>
<dbReference type="Pfam" id="PF00990">
    <property type="entry name" value="GGDEF"/>
    <property type="match status" value="1"/>
</dbReference>
<dbReference type="InterPro" id="IPR000160">
    <property type="entry name" value="GGDEF_dom"/>
</dbReference>
<feature type="domain" description="PAC" evidence="3">
    <location>
        <begin position="303"/>
        <end position="353"/>
    </location>
</feature>
<dbReference type="CDD" id="cd01948">
    <property type="entry name" value="EAL"/>
    <property type="match status" value="1"/>
</dbReference>
<dbReference type="NCBIfam" id="TIGR00229">
    <property type="entry name" value="sensory_box"/>
    <property type="match status" value="2"/>
</dbReference>
<dbReference type="InterPro" id="IPR001610">
    <property type="entry name" value="PAC"/>
</dbReference>
<proteinExistence type="predicted"/>
<gene>
    <name evidence="6" type="ORF">ACFFHF_13350</name>
</gene>
<feature type="domain" description="PAC" evidence="3">
    <location>
        <begin position="179"/>
        <end position="230"/>
    </location>
</feature>
<evidence type="ECO:0000259" key="5">
    <source>
        <dbReference type="PROSITE" id="PS50887"/>
    </source>
</evidence>
<dbReference type="Pfam" id="PF13426">
    <property type="entry name" value="PAS_9"/>
    <property type="match status" value="2"/>
</dbReference>
<dbReference type="NCBIfam" id="TIGR00254">
    <property type="entry name" value="GGDEF"/>
    <property type="match status" value="1"/>
</dbReference>
<dbReference type="InterPro" id="IPR029787">
    <property type="entry name" value="Nucleotide_cyclase"/>
</dbReference>
<feature type="domain" description="GGDEF" evidence="5">
    <location>
        <begin position="385"/>
        <end position="517"/>
    </location>
</feature>
<dbReference type="SMART" id="SM00052">
    <property type="entry name" value="EAL"/>
    <property type="match status" value="1"/>
</dbReference>
<protein>
    <submittedName>
        <fullName evidence="6">EAL domain-containing protein</fullName>
    </submittedName>
</protein>
<dbReference type="InterPro" id="IPR035919">
    <property type="entry name" value="EAL_sf"/>
</dbReference>
<keyword evidence="1" id="KW-0472">Membrane</keyword>
<dbReference type="InterPro" id="IPR035965">
    <property type="entry name" value="PAS-like_dom_sf"/>
</dbReference>
<evidence type="ECO:0000259" key="4">
    <source>
        <dbReference type="PROSITE" id="PS50883"/>
    </source>
</evidence>
<evidence type="ECO:0000256" key="1">
    <source>
        <dbReference type="SAM" id="Phobius"/>
    </source>
</evidence>
<dbReference type="PIRSF" id="PIRSF005925">
    <property type="entry name" value="Dos"/>
    <property type="match status" value="1"/>
</dbReference>
<organism evidence="6 7">
    <name type="scientific">Robertmurraya beringensis</name>
    <dbReference type="NCBI Taxonomy" id="641660"/>
    <lineage>
        <taxon>Bacteria</taxon>
        <taxon>Bacillati</taxon>
        <taxon>Bacillota</taxon>
        <taxon>Bacilli</taxon>
        <taxon>Bacillales</taxon>
        <taxon>Bacillaceae</taxon>
        <taxon>Robertmurraya</taxon>
    </lineage>
</organism>
<keyword evidence="1" id="KW-0812">Transmembrane</keyword>
<evidence type="ECO:0000313" key="6">
    <source>
        <dbReference type="EMBL" id="MFC0476219.1"/>
    </source>
</evidence>
<sequence>MDLYKVYPVFCIINELIQIIGKIRFGFVKGNGVRMWKDWGVAKKAALHFVIFYITISCLWVLLSDYIFTRNLNNFPEWMNTSKGMFFIILSGFVFYNLLKKMIKDIIKDERYYRLIVENASDLILVIDQHGKMEYISPSLLSIVGYHPQDYIGKTVKEIFSQEEITKLRYSYILKDQNVPIKFRIKNKSGRTILLEGKGVSIADEKDSGRYVVIVQDITERDRAERDLLESEERYRKLVEYSPETTLIHKNRKIIYVNQAGVRLIGAHHSKEVMGRDVLDFIYPEDLNQAIEKMKQVKKGISEISEYRILRLDGTVIYTDMMAFLTTYEGEEATQVIVRDISKRKKAEEQVQLLAYYDSLTGMANRNLLYEHLNETVTRSEKIGQSFAVMFLDLDRFKMINDTYGHSFGDLLLQKVATRLKNSIGEEGSIFRYGGDEFIIVLKTGKRSRVSEIAEKIIFTLASPFVINDRQMFISTSIGISVYPKDGDNVEAIIQNSDIAMYNAKENGKNNYQYYTSSLNLSNQRRMELETGLRNAINNNELSLHYQPQVNLVSNQIIGLEALVRWQHPKYGFISPAEFIPLAEETGLIFSIGKWVLKTACTQCKQWIDFGLPIESVSVNVSPLQFREKNFVSSVNQILEESDLPPRYLELEITESVTSNVNQALSIMKEIKELGVRFAIDDFGTGYSSLNYLRHFPIHKLKIDKSFIDEINQHKDGEEIVKTIIELGNRLRFQVIAEGVEDEQQLSFLKENNCYLAQGYFFSKPLPAEEIEVLLRKKIVE</sequence>